<protein>
    <submittedName>
        <fullName evidence="1">Uncharacterized protein</fullName>
    </submittedName>
</protein>
<proteinExistence type="predicted"/>
<dbReference type="AlphaFoldDB" id="A0A3D9LKB4"/>
<reference evidence="1 2" key="1">
    <citation type="submission" date="2018-07" db="EMBL/GenBank/DDBJ databases">
        <title>Genomic Encyclopedia of Type Strains, Phase IV (KMG-IV): sequencing the most valuable type-strain genomes for metagenomic binning, comparative biology and taxonomic classification.</title>
        <authorList>
            <person name="Goeker M."/>
        </authorList>
    </citation>
    <scope>NUCLEOTIDE SEQUENCE [LARGE SCALE GENOMIC DNA]</scope>
    <source>
        <strain evidence="1 2">DSM 4134</strain>
    </source>
</reference>
<comment type="caution">
    <text evidence="1">The sequence shown here is derived from an EMBL/GenBank/DDBJ whole genome shotgun (WGS) entry which is preliminary data.</text>
</comment>
<dbReference type="EMBL" id="QREG01000001">
    <property type="protein sequence ID" value="REE05682.1"/>
    <property type="molecule type" value="Genomic_DNA"/>
</dbReference>
<dbReference type="RefSeq" id="WP_115866191.1">
    <property type="nucleotide sequence ID" value="NZ_QREG01000001.1"/>
</dbReference>
<accession>A0A3D9LKB4</accession>
<keyword evidence="2" id="KW-1185">Reference proteome</keyword>
<name>A0A3D9LKB4_MARFU</name>
<evidence type="ECO:0000313" key="1">
    <source>
        <dbReference type="EMBL" id="REE05682.1"/>
    </source>
</evidence>
<sequence length="175" mass="21102">MKKAILLSVVLMAFGLSEGRGQHFVSSHGEAYQWSLPYEVYYRIQHDFYRHDVVHVARVSTYRRAFYDVVLRRGGMFIKVRMTPYGKVIYRERNFPFDYRRHQCQRSCGFDQRFYRDAVCRPVRHEGHFYRDDIRRDAHGYRNSNHAKSRLHARSRGHDHHHAYKAYPSKRSCDD</sequence>
<dbReference type="Proteomes" id="UP000256779">
    <property type="component" value="Unassembled WGS sequence"/>
</dbReference>
<dbReference type="OrthoDB" id="982973at2"/>
<gene>
    <name evidence="1" type="ORF">C7460_101199</name>
</gene>
<organism evidence="1 2">
    <name type="scientific">Marinoscillum furvescens DSM 4134</name>
    <dbReference type="NCBI Taxonomy" id="1122208"/>
    <lineage>
        <taxon>Bacteria</taxon>
        <taxon>Pseudomonadati</taxon>
        <taxon>Bacteroidota</taxon>
        <taxon>Cytophagia</taxon>
        <taxon>Cytophagales</taxon>
        <taxon>Reichenbachiellaceae</taxon>
        <taxon>Marinoscillum</taxon>
    </lineage>
</organism>
<evidence type="ECO:0000313" key="2">
    <source>
        <dbReference type="Proteomes" id="UP000256779"/>
    </source>
</evidence>